<dbReference type="GO" id="GO:0016853">
    <property type="term" value="F:isomerase activity"/>
    <property type="evidence" value="ECO:0007669"/>
    <property type="project" value="UniProtKB-KW"/>
</dbReference>
<keyword evidence="2" id="KW-0413">Isomerase</keyword>
<dbReference type="Proteomes" id="UP000198935">
    <property type="component" value="Unassembled WGS sequence"/>
</dbReference>
<evidence type="ECO:0000259" key="1">
    <source>
        <dbReference type="Pfam" id="PF01261"/>
    </source>
</evidence>
<dbReference type="Pfam" id="PF01261">
    <property type="entry name" value="AP_endonuc_2"/>
    <property type="match status" value="1"/>
</dbReference>
<dbReference type="STRING" id="1503961.SAMN05421736_11038"/>
<accession>A0A1H3S951</accession>
<dbReference type="PANTHER" id="PTHR12110:SF53">
    <property type="entry name" value="BLR5974 PROTEIN"/>
    <property type="match status" value="1"/>
</dbReference>
<dbReference type="AlphaFoldDB" id="A0A1H3S951"/>
<protein>
    <submittedName>
        <fullName evidence="2">Sugar phosphate isomerase/epimerase</fullName>
    </submittedName>
</protein>
<organism evidence="2 3">
    <name type="scientific">Evansella caseinilytica</name>
    <dbReference type="NCBI Taxonomy" id="1503961"/>
    <lineage>
        <taxon>Bacteria</taxon>
        <taxon>Bacillati</taxon>
        <taxon>Bacillota</taxon>
        <taxon>Bacilli</taxon>
        <taxon>Bacillales</taxon>
        <taxon>Bacillaceae</taxon>
        <taxon>Evansella</taxon>
    </lineage>
</organism>
<dbReference type="SUPFAM" id="SSF51658">
    <property type="entry name" value="Xylose isomerase-like"/>
    <property type="match status" value="1"/>
</dbReference>
<reference evidence="3" key="1">
    <citation type="submission" date="2016-10" db="EMBL/GenBank/DDBJ databases">
        <authorList>
            <person name="Varghese N."/>
            <person name="Submissions S."/>
        </authorList>
    </citation>
    <scope>NUCLEOTIDE SEQUENCE [LARGE SCALE GENOMIC DNA]</scope>
    <source>
        <strain evidence="3">SP</strain>
    </source>
</reference>
<feature type="domain" description="Xylose isomerase-like TIM barrel" evidence="1">
    <location>
        <begin position="22"/>
        <end position="242"/>
    </location>
</feature>
<proteinExistence type="predicted"/>
<dbReference type="PANTHER" id="PTHR12110">
    <property type="entry name" value="HYDROXYPYRUVATE ISOMERASE"/>
    <property type="match status" value="1"/>
</dbReference>
<dbReference type="InterPro" id="IPR013022">
    <property type="entry name" value="Xyl_isomerase-like_TIM-brl"/>
</dbReference>
<sequence>MGKFILSAFADEIDENLKTQMDVLEQHGIKHIEMRGVNGKQLVDYSLEEVKDIKRQLDERGFKLSAVGSPIGKVKITDGFGPHFELFKHTLEIAKIMECQYIRMFSFFIPEGEEPAKYRDEVINRWKEFIKAAEGKGVTLLHENEKGIYGDTPENCHDLLSTLNSDCVKGIFDFANFVQCDVKNYPDGFELLKDYIAYVHIKDAVYSDHHVVPAGEGDGKVKEILEELYDNGYKGFLSLEPHLSNFNGFAYLEHDSPGFHLPEGGARSFAIAVQALKKLLKQIEK</sequence>
<dbReference type="Gene3D" id="3.20.20.150">
    <property type="entry name" value="Divalent-metal-dependent TIM barrel enzymes"/>
    <property type="match status" value="1"/>
</dbReference>
<dbReference type="OrthoDB" id="9815124at2"/>
<name>A0A1H3S951_9BACI</name>
<dbReference type="EMBL" id="FNPI01000010">
    <property type="protein sequence ID" value="SDZ33669.1"/>
    <property type="molecule type" value="Genomic_DNA"/>
</dbReference>
<dbReference type="InterPro" id="IPR036237">
    <property type="entry name" value="Xyl_isomerase-like_sf"/>
</dbReference>
<keyword evidence="3" id="KW-1185">Reference proteome</keyword>
<evidence type="ECO:0000313" key="2">
    <source>
        <dbReference type="EMBL" id="SDZ33669.1"/>
    </source>
</evidence>
<dbReference type="InterPro" id="IPR050312">
    <property type="entry name" value="IolE/XylAMocC-like"/>
</dbReference>
<evidence type="ECO:0000313" key="3">
    <source>
        <dbReference type="Proteomes" id="UP000198935"/>
    </source>
</evidence>
<gene>
    <name evidence="2" type="ORF">SAMN05421736_11038</name>
</gene>